<keyword evidence="2" id="KW-1185">Reference proteome</keyword>
<dbReference type="OrthoDB" id="3527311at2"/>
<organism evidence="1 2">
    <name type="scientific">Segniliparus rugosus (strain ATCC BAA-974 / DSM 45345 / CCUG 50838 / CIP 108380 / JCM 13579 / CDC 945)</name>
    <dbReference type="NCBI Taxonomy" id="679197"/>
    <lineage>
        <taxon>Bacteria</taxon>
        <taxon>Bacillati</taxon>
        <taxon>Actinomycetota</taxon>
        <taxon>Actinomycetes</taxon>
        <taxon>Mycobacteriales</taxon>
        <taxon>Segniliparaceae</taxon>
        <taxon>Segniliparus</taxon>
    </lineage>
</organism>
<gene>
    <name evidence="1" type="ORF">HMPREF9336_02223</name>
</gene>
<name>E5XRV1_SEGRC</name>
<protein>
    <submittedName>
        <fullName evidence="1">Uncharacterized protein</fullName>
    </submittedName>
</protein>
<dbReference type="AlphaFoldDB" id="E5XRV1"/>
<dbReference type="EMBL" id="ACZI02000002">
    <property type="protein sequence ID" value="EFV12966.1"/>
    <property type="molecule type" value="Genomic_DNA"/>
</dbReference>
<dbReference type="HOGENOM" id="CLU_1069162_0_0_11"/>
<accession>E5XRV1</accession>
<evidence type="ECO:0000313" key="2">
    <source>
        <dbReference type="Proteomes" id="UP000004816"/>
    </source>
</evidence>
<evidence type="ECO:0000313" key="1">
    <source>
        <dbReference type="EMBL" id="EFV12966.1"/>
    </source>
</evidence>
<sequence>MEVEIIDNKQQRAQLASRTDVLDRVKRLATVPNHEFATTEQVAAFYEVGAEVPRDLVRLHRSEFESTGYRVIHASELRELKKDLKLSGVLKGKSAQALWDRRAVLLLGMLLRDSEVAKTVRRYLLAAEEKAHEIATAPKGAVVEVRPDEYTNLLDKLMYTVSTSNKTVQAVLEQNNTLIKLLLGNHVGGVKTVRVFGPEYLAKELGEPLVEDGVKLSTWRGRDGRIWAGYRDEKGKVLRWLDYKAVVRAYQGFIAHGEAA</sequence>
<reference evidence="1 2" key="1">
    <citation type="journal article" date="2011" name="Stand. Genomic Sci.">
        <title>High quality draft genome sequence of Segniliparus rugosus CDC 945(T)= (ATCC BAA-974(T)).</title>
        <authorList>
            <person name="Earl A.M."/>
            <person name="Desjardins C.A."/>
            <person name="Fitzgerald M.G."/>
            <person name="Arachchi H.M."/>
            <person name="Zeng Q."/>
            <person name="Mehta T."/>
            <person name="Griggs A."/>
            <person name="Birren B.W."/>
            <person name="Toney N.C."/>
            <person name="Carr J."/>
            <person name="Posey J."/>
            <person name="Butler W.R."/>
        </authorList>
    </citation>
    <scope>NUCLEOTIDE SEQUENCE [LARGE SCALE GENOMIC DNA]</scope>
    <source>
        <strain evidence="2">ATCC BAA-974 / DSM 45345 / CCUG 50838 / CIP 108380 / JCM 13579 / CDC 945</strain>
    </source>
</reference>
<proteinExistence type="predicted"/>
<dbReference type="eggNOG" id="ENOG50331QR">
    <property type="taxonomic scope" value="Bacteria"/>
</dbReference>
<comment type="caution">
    <text evidence="1">The sequence shown here is derived from an EMBL/GenBank/DDBJ whole genome shotgun (WGS) entry which is preliminary data.</text>
</comment>
<dbReference type="Proteomes" id="UP000004816">
    <property type="component" value="Unassembled WGS sequence"/>
</dbReference>
<dbReference type="RefSeq" id="WP_007470371.1">
    <property type="nucleotide sequence ID" value="NZ_KI391953.1"/>
</dbReference>